<gene>
    <name evidence="2" type="ORF">Syun_007187</name>
</gene>
<reference evidence="2 3" key="1">
    <citation type="submission" date="2024-01" db="EMBL/GenBank/DDBJ databases">
        <title>Genome assemblies of Stephania.</title>
        <authorList>
            <person name="Yang L."/>
        </authorList>
    </citation>
    <scope>NUCLEOTIDE SEQUENCE [LARGE SCALE GENOMIC DNA]</scope>
    <source>
        <strain evidence="2">YNDBR</strain>
        <tissue evidence="2">Leaf</tissue>
    </source>
</reference>
<feature type="region of interest" description="Disordered" evidence="1">
    <location>
        <begin position="37"/>
        <end position="159"/>
    </location>
</feature>
<feature type="compositionally biased region" description="Basic and acidic residues" evidence="1">
    <location>
        <begin position="65"/>
        <end position="81"/>
    </location>
</feature>
<dbReference type="Proteomes" id="UP001420932">
    <property type="component" value="Unassembled WGS sequence"/>
</dbReference>
<organism evidence="2 3">
    <name type="scientific">Stephania yunnanensis</name>
    <dbReference type="NCBI Taxonomy" id="152371"/>
    <lineage>
        <taxon>Eukaryota</taxon>
        <taxon>Viridiplantae</taxon>
        <taxon>Streptophyta</taxon>
        <taxon>Embryophyta</taxon>
        <taxon>Tracheophyta</taxon>
        <taxon>Spermatophyta</taxon>
        <taxon>Magnoliopsida</taxon>
        <taxon>Ranunculales</taxon>
        <taxon>Menispermaceae</taxon>
        <taxon>Menispermoideae</taxon>
        <taxon>Cissampelideae</taxon>
        <taxon>Stephania</taxon>
    </lineage>
</organism>
<proteinExistence type="predicted"/>
<dbReference type="AlphaFoldDB" id="A0AAP0KYB6"/>
<comment type="caution">
    <text evidence="2">The sequence shown here is derived from an EMBL/GenBank/DDBJ whole genome shotgun (WGS) entry which is preliminary data.</text>
</comment>
<dbReference type="EMBL" id="JBBNAF010000003">
    <property type="protein sequence ID" value="KAK9160846.1"/>
    <property type="molecule type" value="Genomic_DNA"/>
</dbReference>
<protein>
    <submittedName>
        <fullName evidence="2">Uncharacterized protein</fullName>
    </submittedName>
</protein>
<evidence type="ECO:0000313" key="3">
    <source>
        <dbReference type="Proteomes" id="UP001420932"/>
    </source>
</evidence>
<evidence type="ECO:0000313" key="2">
    <source>
        <dbReference type="EMBL" id="KAK9160846.1"/>
    </source>
</evidence>
<sequence length="238" mass="26467">MLGNSKGEHRNLGTRFRVSKVQLGYDKRVNCMARSKTRVTREEDGVEVSMGNRGRGSRRPLTASYRKEQEKEKVDVKEKGKIAGNRAKNLQLHDEGSNIDTRRQRDLVIARGEDEAHTSESSTSDSSALADTTSTNRNMGRSTNGGGGHNEGESQGHLEMCAPFPGGPIDESLLKSFKDHVALAIWSNEERLILKCINHNAQIQEWDLQSCHPDTKGLQMIIQRSGVEYADRLLIPQG</sequence>
<accession>A0AAP0KYB6</accession>
<keyword evidence="3" id="KW-1185">Reference proteome</keyword>
<evidence type="ECO:0000256" key="1">
    <source>
        <dbReference type="SAM" id="MobiDB-lite"/>
    </source>
</evidence>
<feature type="compositionally biased region" description="Basic and acidic residues" evidence="1">
    <location>
        <begin position="91"/>
        <end position="118"/>
    </location>
</feature>
<feature type="compositionally biased region" description="Low complexity" evidence="1">
    <location>
        <begin position="119"/>
        <end position="142"/>
    </location>
</feature>
<name>A0AAP0KYB6_9MAGN</name>